<evidence type="ECO:0000256" key="6">
    <source>
        <dbReference type="ARBA" id="ARBA00022741"/>
    </source>
</evidence>
<evidence type="ECO:0000313" key="12">
    <source>
        <dbReference type="EMBL" id="CAA9518301.1"/>
    </source>
</evidence>
<comment type="cofactor">
    <cofactor evidence="2 11">
        <name>Mg(2+)</name>
        <dbReference type="ChEBI" id="CHEBI:18420"/>
    </cofactor>
</comment>
<proteinExistence type="inferred from homology"/>
<dbReference type="EC" id="2.7.1.50" evidence="11"/>
<evidence type="ECO:0000256" key="8">
    <source>
        <dbReference type="ARBA" id="ARBA00022840"/>
    </source>
</evidence>
<dbReference type="InterPro" id="IPR029056">
    <property type="entry name" value="Ribokinase-like"/>
</dbReference>
<keyword evidence="4 11" id="KW-0808">Transferase</keyword>
<feature type="binding site" evidence="11">
    <location>
        <position position="42"/>
    </location>
    <ligand>
        <name>substrate</name>
    </ligand>
</feature>
<evidence type="ECO:0000256" key="7">
    <source>
        <dbReference type="ARBA" id="ARBA00022777"/>
    </source>
</evidence>
<dbReference type="GO" id="GO:0009229">
    <property type="term" value="P:thiamine diphosphate biosynthetic process"/>
    <property type="evidence" value="ECO:0007669"/>
    <property type="project" value="UniProtKB-UniRule"/>
</dbReference>
<gene>
    <name evidence="11" type="primary">thiM</name>
    <name evidence="12" type="ORF">AVDCRST_MAG05-3450</name>
</gene>
<dbReference type="PIRSF" id="PIRSF000513">
    <property type="entry name" value="Thz_kinase"/>
    <property type="match status" value="1"/>
</dbReference>
<evidence type="ECO:0000256" key="10">
    <source>
        <dbReference type="ARBA" id="ARBA00022977"/>
    </source>
</evidence>
<sequence>MNASEVLRRLREERPLVHHLTNYVTANLVANATLVTGALPVMANAVEEVEEMAANAAALVINMGTLDGAWVEAMILAGREANRRGIPVVLDPVGAGATRFRTETPERLLSEVSFAAVCGNAGEISTLAGLSAEVRGVESIGGDAREAVEEAARRLGTTVAATGEVDHVCDGRRLFAVKNGHPLMGRIVGSGCASTAVVGCFAAASEGGAGAVAGALAYFGRAGEIAAEAAGGPGTFEPRLLDAMADLAAGPDGLEGRLLVEELPLA</sequence>
<reference evidence="12" key="1">
    <citation type="submission" date="2020-02" db="EMBL/GenBank/DDBJ databases">
        <authorList>
            <person name="Meier V. D."/>
        </authorList>
    </citation>
    <scope>NUCLEOTIDE SEQUENCE</scope>
    <source>
        <strain evidence="12">AVDCRST_MAG05</strain>
    </source>
</reference>
<comment type="function">
    <text evidence="11">Catalyzes the phosphorylation of the hydroxyl group of 4-methyl-5-beta-hydroxyethylthiazole (THZ).</text>
</comment>
<evidence type="ECO:0000256" key="9">
    <source>
        <dbReference type="ARBA" id="ARBA00022842"/>
    </source>
</evidence>
<dbReference type="GO" id="GO:0000287">
    <property type="term" value="F:magnesium ion binding"/>
    <property type="evidence" value="ECO:0007669"/>
    <property type="project" value="UniProtKB-UniRule"/>
</dbReference>
<dbReference type="NCBIfam" id="TIGR00694">
    <property type="entry name" value="thiM"/>
    <property type="match status" value="1"/>
</dbReference>
<dbReference type="Gene3D" id="3.40.1190.20">
    <property type="match status" value="1"/>
</dbReference>
<name>A0A6J4TB40_9ACTN</name>
<dbReference type="SUPFAM" id="SSF53613">
    <property type="entry name" value="Ribokinase-like"/>
    <property type="match status" value="1"/>
</dbReference>
<feature type="binding site" evidence="11">
    <location>
        <position position="162"/>
    </location>
    <ligand>
        <name>ATP</name>
        <dbReference type="ChEBI" id="CHEBI:30616"/>
    </ligand>
</feature>
<keyword evidence="8 11" id="KW-0067">ATP-binding</keyword>
<keyword evidence="6 11" id="KW-0547">Nucleotide-binding</keyword>
<evidence type="ECO:0000256" key="5">
    <source>
        <dbReference type="ARBA" id="ARBA00022723"/>
    </source>
</evidence>
<evidence type="ECO:0000256" key="11">
    <source>
        <dbReference type="HAMAP-Rule" id="MF_00228"/>
    </source>
</evidence>
<dbReference type="GO" id="GO:0005524">
    <property type="term" value="F:ATP binding"/>
    <property type="evidence" value="ECO:0007669"/>
    <property type="project" value="UniProtKB-UniRule"/>
</dbReference>
<dbReference type="Pfam" id="PF02110">
    <property type="entry name" value="HK"/>
    <property type="match status" value="1"/>
</dbReference>
<dbReference type="AlphaFoldDB" id="A0A6J4TB40"/>
<keyword evidence="9 11" id="KW-0460">Magnesium</keyword>
<dbReference type="HAMAP" id="MF_00228">
    <property type="entry name" value="Thz_kinase"/>
    <property type="match status" value="1"/>
</dbReference>
<dbReference type="GO" id="GO:0009228">
    <property type="term" value="P:thiamine biosynthetic process"/>
    <property type="evidence" value="ECO:0007669"/>
    <property type="project" value="UniProtKB-KW"/>
</dbReference>
<dbReference type="UniPathway" id="UPA00060">
    <property type="reaction ID" value="UER00139"/>
</dbReference>
<dbReference type="GO" id="GO:0004417">
    <property type="term" value="F:hydroxyethylthiazole kinase activity"/>
    <property type="evidence" value="ECO:0007669"/>
    <property type="project" value="UniProtKB-UniRule"/>
</dbReference>
<dbReference type="InterPro" id="IPR000417">
    <property type="entry name" value="Hyethyz_kinase"/>
</dbReference>
<keyword evidence="10 11" id="KW-0784">Thiamine biosynthesis</keyword>
<comment type="catalytic activity">
    <reaction evidence="1 11">
        <text>5-(2-hydroxyethyl)-4-methylthiazole + ATP = 4-methyl-5-(2-phosphooxyethyl)-thiazole + ADP + H(+)</text>
        <dbReference type="Rhea" id="RHEA:24212"/>
        <dbReference type="ChEBI" id="CHEBI:15378"/>
        <dbReference type="ChEBI" id="CHEBI:17957"/>
        <dbReference type="ChEBI" id="CHEBI:30616"/>
        <dbReference type="ChEBI" id="CHEBI:58296"/>
        <dbReference type="ChEBI" id="CHEBI:456216"/>
        <dbReference type="EC" id="2.7.1.50"/>
    </reaction>
</comment>
<dbReference type="CDD" id="cd01170">
    <property type="entry name" value="THZ_kinase"/>
    <property type="match status" value="1"/>
</dbReference>
<dbReference type="PRINTS" id="PR01099">
    <property type="entry name" value="HYETHTZKNASE"/>
</dbReference>
<feature type="binding site" evidence="11">
    <location>
        <position position="189"/>
    </location>
    <ligand>
        <name>substrate</name>
    </ligand>
</feature>
<comment type="similarity">
    <text evidence="11">Belongs to the Thz kinase family.</text>
</comment>
<dbReference type="NCBIfam" id="NF006830">
    <property type="entry name" value="PRK09355.1"/>
    <property type="match status" value="1"/>
</dbReference>
<evidence type="ECO:0000256" key="2">
    <source>
        <dbReference type="ARBA" id="ARBA00001946"/>
    </source>
</evidence>
<keyword evidence="7 11" id="KW-0418">Kinase</keyword>
<comment type="pathway">
    <text evidence="3 11">Cofactor biosynthesis; thiamine diphosphate biosynthesis; 4-methyl-5-(2-phosphoethyl)-thiazole from 5-(2-hydroxyethyl)-4-methylthiazole: step 1/1.</text>
</comment>
<organism evidence="12">
    <name type="scientific">uncultured Rubrobacteraceae bacterium</name>
    <dbReference type="NCBI Taxonomy" id="349277"/>
    <lineage>
        <taxon>Bacteria</taxon>
        <taxon>Bacillati</taxon>
        <taxon>Actinomycetota</taxon>
        <taxon>Rubrobacteria</taxon>
        <taxon>Rubrobacterales</taxon>
        <taxon>Rubrobacteraceae</taxon>
        <taxon>environmental samples</taxon>
    </lineage>
</organism>
<protein>
    <recommendedName>
        <fullName evidence="11">Hydroxyethylthiazole kinase</fullName>
        <ecNumber evidence="11">2.7.1.50</ecNumber>
    </recommendedName>
    <alternativeName>
        <fullName evidence="11">4-methyl-5-beta-hydroxyethylthiazole kinase</fullName>
        <shortName evidence="11">TH kinase</shortName>
        <shortName evidence="11">Thz kinase</shortName>
    </alternativeName>
</protein>
<evidence type="ECO:0000256" key="4">
    <source>
        <dbReference type="ARBA" id="ARBA00022679"/>
    </source>
</evidence>
<feature type="binding site" evidence="11">
    <location>
        <position position="118"/>
    </location>
    <ligand>
        <name>ATP</name>
        <dbReference type="ChEBI" id="CHEBI:30616"/>
    </ligand>
</feature>
<keyword evidence="5 11" id="KW-0479">Metal-binding</keyword>
<evidence type="ECO:0000256" key="1">
    <source>
        <dbReference type="ARBA" id="ARBA00001771"/>
    </source>
</evidence>
<dbReference type="EMBL" id="CADCVM010000383">
    <property type="protein sequence ID" value="CAA9518301.1"/>
    <property type="molecule type" value="Genomic_DNA"/>
</dbReference>
<evidence type="ECO:0000256" key="3">
    <source>
        <dbReference type="ARBA" id="ARBA00004868"/>
    </source>
</evidence>
<accession>A0A6J4TB40</accession>